<dbReference type="InterPro" id="IPR005471">
    <property type="entry name" value="Tscrpt_reg_IclR_N"/>
</dbReference>
<dbReference type="Pfam" id="PF01614">
    <property type="entry name" value="IclR_C"/>
    <property type="match status" value="1"/>
</dbReference>
<dbReference type="GO" id="GO:0003677">
    <property type="term" value="F:DNA binding"/>
    <property type="evidence" value="ECO:0007669"/>
    <property type="project" value="UniProtKB-KW"/>
</dbReference>
<evidence type="ECO:0000256" key="1">
    <source>
        <dbReference type="ARBA" id="ARBA00023015"/>
    </source>
</evidence>
<dbReference type="InterPro" id="IPR036388">
    <property type="entry name" value="WH-like_DNA-bd_sf"/>
</dbReference>
<keyword evidence="7" id="KW-1185">Reference proteome</keyword>
<dbReference type="STRING" id="1424334.W822_01925"/>
<evidence type="ECO:0000256" key="3">
    <source>
        <dbReference type="ARBA" id="ARBA00023163"/>
    </source>
</evidence>
<dbReference type="RefSeq" id="WP_024003453.1">
    <property type="nucleotide sequence ID" value="NZ_KI650979.1"/>
</dbReference>
<sequence>MKNEKQQEGVRAVDRALDILLAFRPEDQGLTVADLLKRVDLSRPTLYRMLATLEHNGFLISSGDPQQFRLGRSVARLAYVWTANHNIADIARPALHRLRQATGETVALFVREGIDRICVAELESPQPLSFRRGVGYREKLVLGASGRTILAYMDLTEKELKTYAEGVKLELDNYQSELLRVRKQGYAMSRHELIEGAVAVAAPFFNGADIVAGSMCIFGPSVRMTNERVKTYGALLMQETSLLSESLGKHVRAVSLPTR</sequence>
<accession>V8QWE5</accession>
<keyword evidence="1" id="KW-0805">Transcription regulation</keyword>
<dbReference type="eggNOG" id="COG1414">
    <property type="taxonomic scope" value="Bacteria"/>
</dbReference>
<dbReference type="InterPro" id="IPR050707">
    <property type="entry name" value="HTH_MetabolicPath_Reg"/>
</dbReference>
<dbReference type="InterPro" id="IPR029016">
    <property type="entry name" value="GAF-like_dom_sf"/>
</dbReference>
<dbReference type="Gene3D" id="3.30.450.40">
    <property type="match status" value="1"/>
</dbReference>
<dbReference type="SUPFAM" id="SSF55781">
    <property type="entry name" value="GAF domain-like"/>
    <property type="match status" value="1"/>
</dbReference>
<protein>
    <submittedName>
        <fullName evidence="6">Transcriptional regulator</fullName>
    </submittedName>
</protein>
<dbReference type="PANTHER" id="PTHR30136">
    <property type="entry name" value="HELIX-TURN-HELIX TRANSCRIPTIONAL REGULATOR, ICLR FAMILY"/>
    <property type="match status" value="1"/>
</dbReference>
<dbReference type="GO" id="GO:0003700">
    <property type="term" value="F:DNA-binding transcription factor activity"/>
    <property type="evidence" value="ECO:0007669"/>
    <property type="project" value="TreeGrafter"/>
</dbReference>
<evidence type="ECO:0000256" key="2">
    <source>
        <dbReference type="ARBA" id="ARBA00023125"/>
    </source>
</evidence>
<dbReference type="PATRIC" id="fig|1424334.3.peg.380"/>
<dbReference type="PROSITE" id="PS51078">
    <property type="entry name" value="ICLR_ED"/>
    <property type="match status" value="1"/>
</dbReference>
<dbReference type="HOGENOM" id="CLU_062618_4_3_4"/>
<evidence type="ECO:0000259" key="4">
    <source>
        <dbReference type="PROSITE" id="PS51077"/>
    </source>
</evidence>
<dbReference type="GO" id="GO:0045892">
    <property type="term" value="P:negative regulation of DNA-templated transcription"/>
    <property type="evidence" value="ECO:0007669"/>
    <property type="project" value="TreeGrafter"/>
</dbReference>
<keyword evidence="3" id="KW-0804">Transcription</keyword>
<dbReference type="Pfam" id="PF09339">
    <property type="entry name" value="HTH_IclR"/>
    <property type="match status" value="1"/>
</dbReference>
<name>V8QWE5_9BURK</name>
<dbReference type="OrthoDB" id="8771130at2"/>
<gene>
    <name evidence="6" type="ORF">W822_01925</name>
</gene>
<dbReference type="Gene3D" id="1.10.10.10">
    <property type="entry name" value="Winged helix-like DNA-binding domain superfamily/Winged helix DNA-binding domain"/>
    <property type="match status" value="1"/>
</dbReference>
<evidence type="ECO:0000259" key="5">
    <source>
        <dbReference type="PROSITE" id="PS51078"/>
    </source>
</evidence>
<reference evidence="6 7" key="1">
    <citation type="journal article" date="2014" name="Genome Announc.">
        <title>Draft Genome Sequence of Advenella kashmirensis Strain W13003, a Polycyclic Aromatic Hydrocarbon-Degrading Bacterium.</title>
        <authorList>
            <person name="Wang X."/>
            <person name="Jin D."/>
            <person name="Zhou L."/>
            <person name="Wu L."/>
            <person name="An W."/>
            <person name="Zhao L."/>
        </authorList>
    </citation>
    <scope>NUCLEOTIDE SEQUENCE [LARGE SCALE GENOMIC DNA]</scope>
    <source>
        <strain evidence="6 7">W13003</strain>
    </source>
</reference>
<evidence type="ECO:0000313" key="6">
    <source>
        <dbReference type="EMBL" id="ETF03972.1"/>
    </source>
</evidence>
<feature type="domain" description="HTH iclR-type" evidence="4">
    <location>
        <begin position="10"/>
        <end position="72"/>
    </location>
</feature>
<dbReference type="InterPro" id="IPR036390">
    <property type="entry name" value="WH_DNA-bd_sf"/>
</dbReference>
<feature type="domain" description="IclR-ED" evidence="5">
    <location>
        <begin position="73"/>
        <end position="249"/>
    </location>
</feature>
<evidence type="ECO:0000313" key="7">
    <source>
        <dbReference type="Proteomes" id="UP000018733"/>
    </source>
</evidence>
<dbReference type="PANTHER" id="PTHR30136:SF39">
    <property type="entry name" value="TRANSCRIPTIONAL REGULATORY PROTEIN"/>
    <property type="match status" value="1"/>
</dbReference>
<dbReference type="SUPFAM" id="SSF46785">
    <property type="entry name" value="Winged helix' DNA-binding domain"/>
    <property type="match status" value="1"/>
</dbReference>
<dbReference type="AlphaFoldDB" id="V8QWE5"/>
<dbReference type="EMBL" id="AYXT01000001">
    <property type="protein sequence ID" value="ETF03972.1"/>
    <property type="molecule type" value="Genomic_DNA"/>
</dbReference>
<dbReference type="InterPro" id="IPR014757">
    <property type="entry name" value="Tscrpt_reg_IclR_C"/>
</dbReference>
<organism evidence="6 7">
    <name type="scientific">Advenella kashmirensis W13003</name>
    <dbReference type="NCBI Taxonomy" id="1424334"/>
    <lineage>
        <taxon>Bacteria</taxon>
        <taxon>Pseudomonadati</taxon>
        <taxon>Pseudomonadota</taxon>
        <taxon>Betaproteobacteria</taxon>
        <taxon>Burkholderiales</taxon>
        <taxon>Alcaligenaceae</taxon>
    </lineage>
</organism>
<keyword evidence="2" id="KW-0238">DNA-binding</keyword>
<comment type="caution">
    <text evidence="6">The sequence shown here is derived from an EMBL/GenBank/DDBJ whole genome shotgun (WGS) entry which is preliminary data.</text>
</comment>
<dbReference type="SMART" id="SM00346">
    <property type="entry name" value="HTH_ICLR"/>
    <property type="match status" value="1"/>
</dbReference>
<proteinExistence type="predicted"/>
<dbReference type="PROSITE" id="PS51077">
    <property type="entry name" value="HTH_ICLR"/>
    <property type="match status" value="1"/>
</dbReference>
<dbReference type="Proteomes" id="UP000018733">
    <property type="component" value="Unassembled WGS sequence"/>
</dbReference>